<dbReference type="EMBL" id="JABKKF010000005">
    <property type="protein sequence ID" value="NPD92129.1"/>
    <property type="molecule type" value="Genomic_DNA"/>
</dbReference>
<evidence type="ECO:0000256" key="1">
    <source>
        <dbReference type="ARBA" id="ARBA00001695"/>
    </source>
</evidence>
<evidence type="ECO:0000313" key="7">
    <source>
        <dbReference type="EMBL" id="NPD92129.1"/>
    </source>
</evidence>
<keyword evidence="5 6" id="KW-0326">Glycosidase</keyword>
<evidence type="ECO:0000256" key="3">
    <source>
        <dbReference type="ARBA" id="ARBA00012556"/>
    </source>
</evidence>
<accession>A0ABX2APJ3</accession>
<dbReference type="Proteomes" id="UP000714420">
    <property type="component" value="Unassembled WGS sequence"/>
</dbReference>
<feature type="signal peptide" evidence="6">
    <location>
        <begin position="1"/>
        <end position="25"/>
    </location>
</feature>
<evidence type="ECO:0000256" key="4">
    <source>
        <dbReference type="ARBA" id="ARBA00022801"/>
    </source>
</evidence>
<feature type="chain" id="PRO_5044967465" description="Arabinogalactan endo-beta-1,4-galactanase" evidence="6">
    <location>
        <begin position="26"/>
        <end position="142"/>
    </location>
</feature>
<dbReference type="EC" id="3.2.1.89" evidence="3 6"/>
<evidence type="ECO:0000256" key="6">
    <source>
        <dbReference type="RuleBase" id="RU361192"/>
    </source>
</evidence>
<comment type="catalytic activity">
    <reaction evidence="1 6">
        <text>The enzyme specifically hydrolyzes (1-&gt;4)-beta-D-galactosidic linkages in type I arabinogalactans.</text>
        <dbReference type="EC" id="3.2.1.89"/>
    </reaction>
</comment>
<dbReference type="RefSeq" id="WP_172275469.1">
    <property type="nucleotide sequence ID" value="NZ_CASGMU010000004.1"/>
</dbReference>
<comment type="similarity">
    <text evidence="2 6">Belongs to the glycosyl hydrolase 53 family.</text>
</comment>
<protein>
    <recommendedName>
        <fullName evidence="3 6">Arabinogalactan endo-beta-1,4-galactanase</fullName>
        <ecNumber evidence="3 6">3.2.1.89</ecNumber>
    </recommendedName>
</protein>
<keyword evidence="4 6" id="KW-0378">Hydrolase</keyword>
<keyword evidence="6" id="KW-0732">Signal</keyword>
<name>A0ABX2APJ3_9BACT</name>
<proteinExistence type="inferred from homology"/>
<gene>
    <name evidence="7" type="ORF">HPS56_07145</name>
</gene>
<sequence>MKKIAGKIFLAIVAGILCIIGCSNDTDHPKEQIPATPTDTSTVSQDIPDNPPYNMKGFAKYADISWITKLEAVEKNFYNKDGKQKECMMRMRELGVNSIRLHVWVNPAEGFNRKQDVLAKALRAKALDFRLIIDFHHNDAWT</sequence>
<keyword evidence="8" id="KW-1185">Reference proteome</keyword>
<evidence type="ECO:0000256" key="2">
    <source>
        <dbReference type="ARBA" id="ARBA00010687"/>
    </source>
</evidence>
<comment type="caution">
    <text evidence="7">The sequence shown here is derived from an EMBL/GenBank/DDBJ whole genome shotgun (WGS) entry which is preliminary data.</text>
</comment>
<evidence type="ECO:0000256" key="5">
    <source>
        <dbReference type="ARBA" id="ARBA00023295"/>
    </source>
</evidence>
<dbReference type="InterPro" id="IPR011683">
    <property type="entry name" value="Glyco_hydro_53"/>
</dbReference>
<dbReference type="Pfam" id="PF07745">
    <property type="entry name" value="Glyco_hydro_53"/>
    <property type="match status" value="1"/>
</dbReference>
<dbReference type="InterPro" id="IPR017853">
    <property type="entry name" value="GH"/>
</dbReference>
<dbReference type="SUPFAM" id="SSF51445">
    <property type="entry name" value="(Trans)glycosidases"/>
    <property type="match status" value="1"/>
</dbReference>
<dbReference type="PANTHER" id="PTHR34983:SF1">
    <property type="entry name" value="ARABINOGALACTAN ENDO-BETA-1,4-GALACTANASE A"/>
    <property type="match status" value="1"/>
</dbReference>
<dbReference type="Gene3D" id="3.20.20.80">
    <property type="entry name" value="Glycosidases"/>
    <property type="match status" value="1"/>
</dbReference>
<evidence type="ECO:0000313" key="8">
    <source>
        <dbReference type="Proteomes" id="UP000714420"/>
    </source>
</evidence>
<dbReference type="PANTHER" id="PTHR34983">
    <property type="entry name" value="ARABINOGALACTAN ENDO-BETA-1,4-GALACTANASE A"/>
    <property type="match status" value="1"/>
</dbReference>
<organism evidence="7 8">
    <name type="scientific">Xylanibacter muris</name>
    <dbReference type="NCBI Taxonomy" id="2736290"/>
    <lineage>
        <taxon>Bacteria</taxon>
        <taxon>Pseudomonadati</taxon>
        <taxon>Bacteroidota</taxon>
        <taxon>Bacteroidia</taxon>
        <taxon>Bacteroidales</taxon>
        <taxon>Prevotellaceae</taxon>
        <taxon>Xylanibacter</taxon>
    </lineage>
</organism>
<reference evidence="7 8" key="1">
    <citation type="submission" date="2020-05" db="EMBL/GenBank/DDBJ databases">
        <title>Distinct polysaccharide utilization as determinants for interspecies competition between intestinal Prevotella spp.</title>
        <authorList>
            <person name="Galvez E.J.C."/>
            <person name="Iljazovic A."/>
            <person name="Strowig T."/>
        </authorList>
    </citation>
    <scope>NUCLEOTIDE SEQUENCE [LARGE SCALE GENOMIC DNA]</scope>
    <source>
        <strain evidence="7 8">PMUR</strain>
    </source>
</reference>